<proteinExistence type="inferred from homology"/>
<dbReference type="Pfam" id="PF02687">
    <property type="entry name" value="FtsX"/>
    <property type="match status" value="1"/>
</dbReference>
<dbReference type="PIRSF" id="PIRSF003097">
    <property type="entry name" value="FtsX"/>
    <property type="match status" value="1"/>
</dbReference>
<dbReference type="RefSeq" id="WP_021680639.1">
    <property type="nucleotide sequence ID" value="NZ_KI260296.1"/>
</dbReference>
<keyword evidence="15" id="KW-1185">Reference proteome</keyword>
<organism evidence="14 15">
    <name type="scientific">Ruminococcus callidus ATCC 27760</name>
    <dbReference type="NCBI Taxonomy" id="411473"/>
    <lineage>
        <taxon>Bacteria</taxon>
        <taxon>Bacillati</taxon>
        <taxon>Bacillota</taxon>
        <taxon>Clostridia</taxon>
        <taxon>Eubacteriales</taxon>
        <taxon>Oscillospiraceae</taxon>
        <taxon>Ruminococcus</taxon>
    </lineage>
</organism>
<protein>
    <recommendedName>
        <fullName evidence="3 10">Cell division protein FtsX</fullName>
    </recommendedName>
</protein>
<evidence type="ECO:0000256" key="11">
    <source>
        <dbReference type="SAM" id="Phobius"/>
    </source>
</evidence>
<dbReference type="InterPro" id="IPR040690">
    <property type="entry name" value="FtsX_ECD"/>
</dbReference>
<evidence type="ECO:0000256" key="10">
    <source>
        <dbReference type="PIRNR" id="PIRNR003097"/>
    </source>
</evidence>
<comment type="similarity">
    <text evidence="2 10">Belongs to the ABC-4 integral membrane protein family. FtsX subfamily.</text>
</comment>
<evidence type="ECO:0000313" key="15">
    <source>
        <dbReference type="Proteomes" id="UP000016662"/>
    </source>
</evidence>
<keyword evidence="4 10" id="KW-1003">Cell membrane</keyword>
<dbReference type="Proteomes" id="UP000016662">
    <property type="component" value="Unassembled WGS sequence"/>
</dbReference>
<evidence type="ECO:0000256" key="4">
    <source>
        <dbReference type="ARBA" id="ARBA00022475"/>
    </source>
</evidence>
<dbReference type="HOGENOM" id="CLU_073546_2_2_9"/>
<comment type="caution">
    <text evidence="14">The sequence shown here is derived from an EMBL/GenBank/DDBJ whole genome shotgun (WGS) entry which is preliminary data.</text>
</comment>
<feature type="transmembrane region" description="Helical" evidence="11">
    <location>
        <begin position="249"/>
        <end position="268"/>
    </location>
</feature>
<dbReference type="InterPro" id="IPR004513">
    <property type="entry name" value="FtsX"/>
</dbReference>
<feature type="domain" description="ABC3 transporter permease C-terminal" evidence="12">
    <location>
        <begin position="175"/>
        <end position="297"/>
    </location>
</feature>
<dbReference type="PANTHER" id="PTHR47755">
    <property type="entry name" value="CELL DIVISION PROTEIN FTSX"/>
    <property type="match status" value="1"/>
</dbReference>
<keyword evidence="7 11" id="KW-1133">Transmembrane helix</keyword>
<dbReference type="EMBL" id="AWVF01000296">
    <property type="protein sequence ID" value="ERJ92265.1"/>
    <property type="molecule type" value="Genomic_DNA"/>
</dbReference>
<dbReference type="GO" id="GO:0005886">
    <property type="term" value="C:plasma membrane"/>
    <property type="evidence" value="ECO:0007669"/>
    <property type="project" value="UniProtKB-SubCell"/>
</dbReference>
<dbReference type="OrthoDB" id="9812531at2"/>
<evidence type="ECO:0000256" key="1">
    <source>
        <dbReference type="ARBA" id="ARBA00004651"/>
    </source>
</evidence>
<evidence type="ECO:0000256" key="2">
    <source>
        <dbReference type="ARBA" id="ARBA00007379"/>
    </source>
</evidence>
<evidence type="ECO:0000256" key="5">
    <source>
        <dbReference type="ARBA" id="ARBA00022618"/>
    </source>
</evidence>
<feature type="transmembrane region" description="Helical" evidence="11">
    <location>
        <begin position="21"/>
        <end position="46"/>
    </location>
</feature>
<evidence type="ECO:0000259" key="13">
    <source>
        <dbReference type="Pfam" id="PF18075"/>
    </source>
</evidence>
<sequence>MKASGFKYLIGQGVENIWKNRMMAFASFCVLLVSLLLVGMSVLFYMNLTSMIGGVEDKNEVIIYMDEGTSDQELADFQSELAQIPNISEISFYSKEQAFEDLKNSMSDYEVLFDSLGDDNPLIDSYRIRVEDISQISATITQVEGLDHIDSIRAPMDFVNVLTEVRKIVTVVFGVIIAALVVISVVIVSNATKASVFARREEIQIMKYVGATNSFIRIPFFVEGMITGLLAGGVALAITWFGYDSLVGLLTGQVEFLSVIGMGSIIPFRALAWKVALAYLLSGTLFGAFGSMISMRKHLNV</sequence>
<dbReference type="InterPro" id="IPR058204">
    <property type="entry name" value="FtsX_firmicutes-type"/>
</dbReference>
<keyword evidence="8 10" id="KW-0472">Membrane</keyword>
<reference evidence="14 15" key="1">
    <citation type="submission" date="2013-07" db="EMBL/GenBank/DDBJ databases">
        <authorList>
            <person name="Weinstock G."/>
            <person name="Sodergren E."/>
            <person name="Wylie T."/>
            <person name="Fulton L."/>
            <person name="Fulton R."/>
            <person name="Fronick C."/>
            <person name="O'Laughlin M."/>
            <person name="Godfrey J."/>
            <person name="Miner T."/>
            <person name="Herter B."/>
            <person name="Appelbaum E."/>
            <person name="Cordes M."/>
            <person name="Lek S."/>
            <person name="Wollam A."/>
            <person name="Pepin K.H."/>
            <person name="Palsikar V.B."/>
            <person name="Mitreva M."/>
            <person name="Wilson R.K."/>
        </authorList>
    </citation>
    <scope>NUCLEOTIDE SEQUENCE [LARGE SCALE GENOMIC DNA]</scope>
    <source>
        <strain evidence="14 15">ATCC 27760</strain>
    </source>
</reference>
<feature type="transmembrane region" description="Helical" evidence="11">
    <location>
        <begin position="220"/>
        <end position="243"/>
    </location>
</feature>
<evidence type="ECO:0000256" key="3">
    <source>
        <dbReference type="ARBA" id="ARBA00021907"/>
    </source>
</evidence>
<dbReference type="PATRIC" id="fig|411473.3.peg.2063"/>
<dbReference type="InterPro" id="IPR003838">
    <property type="entry name" value="ABC3_permease_C"/>
</dbReference>
<dbReference type="Gene3D" id="3.30.70.3040">
    <property type="match status" value="1"/>
</dbReference>
<dbReference type="Pfam" id="PF18075">
    <property type="entry name" value="FtsX_ECD"/>
    <property type="match status" value="1"/>
</dbReference>
<dbReference type="GO" id="GO:0051301">
    <property type="term" value="P:cell division"/>
    <property type="evidence" value="ECO:0007669"/>
    <property type="project" value="UniProtKB-KW"/>
</dbReference>
<keyword evidence="6 11" id="KW-0812">Transmembrane</keyword>
<evidence type="ECO:0000256" key="6">
    <source>
        <dbReference type="ARBA" id="ARBA00022692"/>
    </source>
</evidence>
<comment type="subcellular location">
    <subcellularLocation>
        <location evidence="1">Cell membrane</location>
        <topology evidence="1">Multi-pass membrane protein</topology>
    </subcellularLocation>
</comment>
<dbReference type="GeneID" id="93693885"/>
<accession>U2KJM7</accession>
<evidence type="ECO:0000256" key="8">
    <source>
        <dbReference type="ARBA" id="ARBA00023136"/>
    </source>
</evidence>
<keyword evidence="9 10" id="KW-0131">Cell cycle</keyword>
<name>U2KJM7_9FIRM</name>
<evidence type="ECO:0000256" key="7">
    <source>
        <dbReference type="ARBA" id="ARBA00022989"/>
    </source>
</evidence>
<evidence type="ECO:0000313" key="14">
    <source>
        <dbReference type="EMBL" id="ERJ92265.1"/>
    </source>
</evidence>
<dbReference type="AlphaFoldDB" id="U2KJM7"/>
<keyword evidence="5 10" id="KW-0132">Cell division</keyword>
<dbReference type="PANTHER" id="PTHR47755:SF1">
    <property type="entry name" value="CELL DIVISION PROTEIN FTSX"/>
    <property type="match status" value="1"/>
</dbReference>
<gene>
    <name evidence="14" type="ORF">RUMCAL_02472</name>
</gene>
<feature type="transmembrane region" description="Helical" evidence="11">
    <location>
        <begin position="275"/>
        <end position="295"/>
    </location>
</feature>
<dbReference type="NCBIfam" id="NF038347">
    <property type="entry name" value="FtsX_Gpos"/>
    <property type="match status" value="1"/>
</dbReference>
<feature type="domain" description="FtsX extracellular" evidence="13">
    <location>
        <begin position="60"/>
        <end position="152"/>
    </location>
</feature>
<dbReference type="eggNOG" id="COG2177">
    <property type="taxonomic scope" value="Bacteria"/>
</dbReference>
<evidence type="ECO:0000259" key="12">
    <source>
        <dbReference type="Pfam" id="PF02687"/>
    </source>
</evidence>
<dbReference type="STRING" id="411473.RUMCAL_02472"/>
<comment type="function">
    <text evidence="10">Part of the ABC transporter FtsEX involved in asymmetric cellular division facilitating the initiation of sporulation.</text>
</comment>
<feature type="transmembrane region" description="Helical" evidence="11">
    <location>
        <begin position="168"/>
        <end position="191"/>
    </location>
</feature>
<evidence type="ECO:0000256" key="9">
    <source>
        <dbReference type="ARBA" id="ARBA00023306"/>
    </source>
</evidence>